<dbReference type="InterPro" id="IPR004299">
    <property type="entry name" value="MBOAT_fam"/>
</dbReference>
<evidence type="ECO:0000256" key="5">
    <source>
        <dbReference type="ARBA" id="ARBA00022989"/>
    </source>
</evidence>
<dbReference type="Proteomes" id="UP000190065">
    <property type="component" value="Unassembled WGS sequence"/>
</dbReference>
<dbReference type="Pfam" id="PF03062">
    <property type="entry name" value="MBOAT"/>
    <property type="match status" value="1"/>
</dbReference>
<dbReference type="EMBL" id="FUXK01000013">
    <property type="protein sequence ID" value="SJZ87485.1"/>
    <property type="molecule type" value="Genomic_DNA"/>
</dbReference>
<dbReference type="PANTHER" id="PTHR13285">
    <property type="entry name" value="ACYLTRANSFERASE"/>
    <property type="match status" value="1"/>
</dbReference>
<evidence type="ECO:0000256" key="8">
    <source>
        <dbReference type="SAM" id="Phobius"/>
    </source>
</evidence>
<dbReference type="InterPro" id="IPR028362">
    <property type="entry name" value="AlgI"/>
</dbReference>
<keyword evidence="7 9" id="KW-0808">Transferase</keyword>
<keyword evidence="5 8" id="KW-1133">Transmembrane helix</keyword>
<comment type="subcellular location">
    <subcellularLocation>
        <location evidence="1">Cell membrane</location>
        <topology evidence="1">Multi-pass membrane protein</topology>
    </subcellularLocation>
</comment>
<feature type="transmembrane region" description="Helical" evidence="8">
    <location>
        <begin position="334"/>
        <end position="352"/>
    </location>
</feature>
<feature type="transmembrane region" description="Helical" evidence="8">
    <location>
        <begin position="122"/>
        <end position="142"/>
    </location>
</feature>
<organism evidence="9 10">
    <name type="scientific">Segatella oulorum</name>
    <dbReference type="NCBI Taxonomy" id="28136"/>
    <lineage>
        <taxon>Bacteria</taxon>
        <taxon>Pseudomonadati</taxon>
        <taxon>Bacteroidota</taxon>
        <taxon>Bacteroidia</taxon>
        <taxon>Bacteroidales</taxon>
        <taxon>Prevotellaceae</taxon>
        <taxon>Segatella</taxon>
    </lineage>
</organism>
<keyword evidence="3 7" id="KW-1003">Cell membrane</keyword>
<proteinExistence type="inferred from homology"/>
<dbReference type="RefSeq" id="WP_025070149.1">
    <property type="nucleotide sequence ID" value="NZ_FUXK01000013.1"/>
</dbReference>
<evidence type="ECO:0000256" key="1">
    <source>
        <dbReference type="ARBA" id="ARBA00004651"/>
    </source>
</evidence>
<evidence type="ECO:0000256" key="4">
    <source>
        <dbReference type="ARBA" id="ARBA00022692"/>
    </source>
</evidence>
<feature type="transmembrane region" description="Helical" evidence="8">
    <location>
        <begin position="309"/>
        <end position="328"/>
    </location>
</feature>
<keyword evidence="7 9" id="KW-0012">Acyltransferase</keyword>
<evidence type="ECO:0000256" key="6">
    <source>
        <dbReference type="ARBA" id="ARBA00023136"/>
    </source>
</evidence>
<accession>A0A1T4P7D4</accession>
<dbReference type="InterPro" id="IPR051085">
    <property type="entry name" value="MB_O-acyltransferase"/>
</dbReference>
<dbReference type="GO" id="GO:0042121">
    <property type="term" value="P:alginic acid biosynthetic process"/>
    <property type="evidence" value="ECO:0007669"/>
    <property type="project" value="InterPro"/>
</dbReference>
<feature type="transmembrane region" description="Helical" evidence="8">
    <location>
        <begin position="6"/>
        <end position="22"/>
    </location>
</feature>
<keyword evidence="4 8" id="KW-0812">Transmembrane</keyword>
<evidence type="ECO:0000256" key="2">
    <source>
        <dbReference type="ARBA" id="ARBA00010323"/>
    </source>
</evidence>
<evidence type="ECO:0000313" key="9">
    <source>
        <dbReference type="EMBL" id="SJZ87485.1"/>
    </source>
</evidence>
<dbReference type="PIRSF" id="PIRSF500217">
    <property type="entry name" value="AlgI"/>
    <property type="match status" value="1"/>
</dbReference>
<reference evidence="9 10" key="1">
    <citation type="submission" date="2017-02" db="EMBL/GenBank/DDBJ databases">
        <authorList>
            <person name="Peterson S.W."/>
        </authorList>
    </citation>
    <scope>NUCLEOTIDE SEQUENCE [LARGE SCALE GENOMIC DNA]</scope>
    <source>
        <strain evidence="9 10">ATCC 43324</strain>
    </source>
</reference>
<gene>
    <name evidence="9" type="ORF">SAMN02745202_01329</name>
</gene>
<feature type="transmembrane region" description="Helical" evidence="8">
    <location>
        <begin position="454"/>
        <end position="471"/>
    </location>
</feature>
<name>A0A1T4P7D4_9BACT</name>
<dbReference type="AlphaFoldDB" id="A0A1T4P7D4"/>
<evidence type="ECO:0000256" key="7">
    <source>
        <dbReference type="PIRNR" id="PIRNR016636"/>
    </source>
</evidence>
<sequence length="483" mass="56328">MQFESFSFLVSLALACLVYWSIPTSKGIWRKYLLFILSYIFYSLFDWRFSFFLFFITILSYGCGKKLIQLNDTHVKQRKFIVGSYLTVSVSTLFLFKYLSFFVTTIAPFLHHFTAAERLSSWHLLLPIGLSFYLFMSMSYVIDCYRRTIAKTPSLLNYAVCMSFFPHLVAGPIDRARLFIPQLEEKKHFQQDLFISGLRQMLYGFFKKLVIADNLALIVSQVWNTYPQQNTFVILLGAMAYSVQIYADFSGYSDIAIGIGRLFGIEMMRNFSFPYFARTVAEFWRSWHISLTSWFTEYLYIPLGGSRRGTFRTILNTLIVFTLCGLWHGANWTFMVWGFLCGALFIPILLDGGKSKQKWKQTPVAFTFNNIVHMFTLFLAITICWVFFRSASVTQACELLGYMFNNLTVSSSVSVVTMVMPPVFFTLLLSFIGIEWKGRNENHGLDFVQKKSRFFRWTVYTLMIFSIFFYIQTEGGQFIYQNF</sequence>
<protein>
    <submittedName>
        <fullName evidence="9">D-alanyl-lipoteichoic acid acyltransferase DltB, MBOAT superfamily</fullName>
    </submittedName>
</protein>
<feature type="transmembrane region" description="Helical" evidence="8">
    <location>
        <begin position="80"/>
        <end position="110"/>
    </location>
</feature>
<evidence type="ECO:0000256" key="3">
    <source>
        <dbReference type="ARBA" id="ARBA00022475"/>
    </source>
</evidence>
<dbReference type="InterPro" id="IPR024194">
    <property type="entry name" value="Ac/AlaTfrase_AlgI/DltB"/>
</dbReference>
<feature type="transmembrane region" description="Helical" evidence="8">
    <location>
        <begin position="364"/>
        <end position="388"/>
    </location>
</feature>
<dbReference type="PANTHER" id="PTHR13285:SF18">
    <property type="entry name" value="PROTEIN-CYSTEINE N-PALMITOYLTRANSFERASE RASP"/>
    <property type="match status" value="1"/>
</dbReference>
<dbReference type="GO" id="GO:0016746">
    <property type="term" value="F:acyltransferase activity"/>
    <property type="evidence" value="ECO:0007669"/>
    <property type="project" value="UniProtKB-KW"/>
</dbReference>
<comment type="similarity">
    <text evidence="2 7">Belongs to the membrane-bound acyltransferase family.</text>
</comment>
<dbReference type="STRING" id="28136.SAMN02745202_01329"/>
<dbReference type="PIRSF" id="PIRSF016636">
    <property type="entry name" value="AlgI_DltB"/>
    <property type="match status" value="1"/>
</dbReference>
<evidence type="ECO:0000313" key="10">
    <source>
        <dbReference type="Proteomes" id="UP000190065"/>
    </source>
</evidence>
<feature type="transmembrane region" description="Helical" evidence="8">
    <location>
        <begin position="408"/>
        <end position="434"/>
    </location>
</feature>
<dbReference type="GO" id="GO:0005886">
    <property type="term" value="C:plasma membrane"/>
    <property type="evidence" value="ECO:0007669"/>
    <property type="project" value="UniProtKB-SubCell"/>
</dbReference>
<keyword evidence="6 7" id="KW-0472">Membrane</keyword>